<gene>
    <name evidence="1" type="ORF">JO391_11735</name>
</gene>
<organism evidence="1 2">
    <name type="scientific">Neotabrizicola shimadae</name>
    <dbReference type="NCBI Taxonomy" id="2807096"/>
    <lineage>
        <taxon>Bacteria</taxon>
        <taxon>Pseudomonadati</taxon>
        <taxon>Pseudomonadota</taxon>
        <taxon>Alphaproteobacteria</taxon>
        <taxon>Rhodobacterales</taxon>
        <taxon>Paracoccaceae</taxon>
        <taxon>Neotabrizicola</taxon>
    </lineage>
</organism>
<dbReference type="Pfam" id="PF13289">
    <property type="entry name" value="SIR2_2"/>
    <property type="match status" value="1"/>
</dbReference>
<dbReference type="KEGG" id="nsm:JO391_11735"/>
<dbReference type="AlphaFoldDB" id="A0A8G1EBW1"/>
<name>A0A8G1EBW1_9RHOB</name>
<reference evidence="1" key="1">
    <citation type="submission" date="2021-02" db="EMBL/GenBank/DDBJ databases">
        <title>Rhodobacter shimadae sp. nov., an aerobic anoxygenic phototrophic bacterium isolated from a hot spring.</title>
        <authorList>
            <person name="Muramatsu S."/>
            <person name="Haruta S."/>
            <person name="Hirose S."/>
            <person name="Hanada S."/>
        </authorList>
    </citation>
    <scope>NUCLEOTIDE SEQUENCE</scope>
    <source>
        <strain evidence="1">N10</strain>
    </source>
</reference>
<sequence length="248" mass="28442">MRDAANRFGRNPATEHIFRAIDEGDLLHACEWLKNRFDENWTTHLRSLFVDPHYTPGRLHELLALLDTRVVFSLNFDDIYETKSREINEASQFTKNYYDTDVCEFLRGSARYVVKVHGSLASPASLIFTQEDYSKARSRNSLFYSAFDAALMTHTFLFVGCGYGDPDINLLLENQAFSVIPGTVNPHYFLTSAGLPEDLRNSLRRNRNLKTLIYDRVDDNHSGLVAAIEDLLTRVNDERALLIENGNW</sequence>
<evidence type="ECO:0000313" key="2">
    <source>
        <dbReference type="Proteomes" id="UP000826300"/>
    </source>
</evidence>
<keyword evidence="2" id="KW-1185">Reference proteome</keyword>
<accession>A0A8G1EBW1</accession>
<evidence type="ECO:0000313" key="1">
    <source>
        <dbReference type="EMBL" id="QYZ68458.1"/>
    </source>
</evidence>
<dbReference type="EMBL" id="CP069370">
    <property type="protein sequence ID" value="QYZ68458.1"/>
    <property type="molecule type" value="Genomic_DNA"/>
</dbReference>
<protein>
    <submittedName>
        <fullName evidence="1">SIR2 family protein</fullName>
    </submittedName>
</protein>
<dbReference type="Proteomes" id="UP000826300">
    <property type="component" value="Chromosome"/>
</dbReference>
<proteinExistence type="predicted"/>